<sequence length="243" mass="26972">MPPHVAAEGLTGGELGAAYRALMDSRLEACMEGIHAQLNGPLVESNRLEFPGEDRRPVLLVTRAMPAQSLVGGETPIACLALVGDGGYGLELPLFGLLCRMSLGEEYEAIRHVLLLLLLGSAPREFSQRRHGRRNPLPLTALSLHNSRCAVVAGDLGSDAFLRSFHWTYGRGYQNCLHLEDTTVKRKHKSSEISTQKWRIINKKKSPKRDPGSGRQLKLAQMWCFLVRNEGETWSEGWRMAVC</sequence>
<gene>
    <name evidence="1" type="ORF">HPP92_027472</name>
</gene>
<evidence type="ECO:0000313" key="2">
    <source>
        <dbReference type="Proteomes" id="UP000639772"/>
    </source>
</evidence>
<protein>
    <submittedName>
        <fullName evidence="1">Uncharacterized protein</fullName>
    </submittedName>
</protein>
<dbReference type="EMBL" id="JADCNM010000207">
    <property type="protein sequence ID" value="KAG0449132.1"/>
    <property type="molecule type" value="Genomic_DNA"/>
</dbReference>
<proteinExistence type="predicted"/>
<comment type="caution">
    <text evidence="1">The sequence shown here is derived from an EMBL/GenBank/DDBJ whole genome shotgun (WGS) entry which is preliminary data.</text>
</comment>
<name>A0A835PCD3_VANPL</name>
<organism evidence="1 2">
    <name type="scientific">Vanilla planifolia</name>
    <name type="common">Vanilla</name>
    <dbReference type="NCBI Taxonomy" id="51239"/>
    <lineage>
        <taxon>Eukaryota</taxon>
        <taxon>Viridiplantae</taxon>
        <taxon>Streptophyta</taxon>
        <taxon>Embryophyta</taxon>
        <taxon>Tracheophyta</taxon>
        <taxon>Spermatophyta</taxon>
        <taxon>Magnoliopsida</taxon>
        <taxon>Liliopsida</taxon>
        <taxon>Asparagales</taxon>
        <taxon>Orchidaceae</taxon>
        <taxon>Vanilloideae</taxon>
        <taxon>Vanilleae</taxon>
        <taxon>Vanilla</taxon>
    </lineage>
</organism>
<dbReference type="AlphaFoldDB" id="A0A835PCD3"/>
<evidence type="ECO:0000313" key="1">
    <source>
        <dbReference type="EMBL" id="KAG0449132.1"/>
    </source>
</evidence>
<reference evidence="1 2" key="1">
    <citation type="journal article" date="2020" name="Nat. Food">
        <title>A phased Vanilla planifolia genome enables genetic improvement of flavour and production.</title>
        <authorList>
            <person name="Hasing T."/>
            <person name="Tang H."/>
            <person name="Brym M."/>
            <person name="Khazi F."/>
            <person name="Huang T."/>
            <person name="Chambers A.H."/>
        </authorList>
    </citation>
    <scope>NUCLEOTIDE SEQUENCE [LARGE SCALE GENOMIC DNA]</scope>
    <source>
        <tissue evidence="1">Leaf</tissue>
    </source>
</reference>
<accession>A0A835PCD3</accession>
<dbReference type="Proteomes" id="UP000639772">
    <property type="component" value="Unassembled WGS sequence"/>
</dbReference>